<sequence>MEEFFNLPIEEKNKYKPHPGDVEGFGQSFVVSEEQKLDWGDRFYMLTLPTRLRKPHLFPKLPLPLREALEAYSDELSKLAMKLLDFMAIALKMDTNEMKVLFEGGMQAMRMNYYPPCPQPDLVVGLTPHSDPIGLTILLQANEMDGLQIKKDGRWVHINCLSNAFLVNIGDSLEIITNGIYKSIEHRAITNSKKERLSLATFYSPMLDKEMGPALSLITPQTQAVFKRIKVADYFRGILSRELRGKSYINEMRIQYDESQTG</sequence>
<dbReference type="EMBL" id="BSYO01000020">
    <property type="protein sequence ID" value="GMH19428.1"/>
    <property type="molecule type" value="Genomic_DNA"/>
</dbReference>
<comment type="similarity">
    <text evidence="1 4">Belongs to the iron/ascorbate-dependent oxidoreductase family.</text>
</comment>
<dbReference type="InterPro" id="IPR027443">
    <property type="entry name" value="IPNS-like_sf"/>
</dbReference>
<evidence type="ECO:0000313" key="7">
    <source>
        <dbReference type="Proteomes" id="UP001279734"/>
    </source>
</evidence>
<feature type="domain" description="Fe2OG dioxygenase" evidence="5">
    <location>
        <begin position="105"/>
        <end position="205"/>
    </location>
</feature>
<dbReference type="Pfam" id="PF03171">
    <property type="entry name" value="2OG-FeII_Oxy"/>
    <property type="match status" value="1"/>
</dbReference>
<dbReference type="InterPro" id="IPR044861">
    <property type="entry name" value="IPNS-like_FE2OG_OXY"/>
</dbReference>
<evidence type="ECO:0000256" key="4">
    <source>
        <dbReference type="RuleBase" id="RU003682"/>
    </source>
</evidence>
<dbReference type="Pfam" id="PF14226">
    <property type="entry name" value="DIOX_N"/>
    <property type="match status" value="1"/>
</dbReference>
<dbReference type="Gene3D" id="2.60.120.330">
    <property type="entry name" value="B-lactam Antibiotic, Isopenicillin N Synthase, Chain"/>
    <property type="match status" value="1"/>
</dbReference>
<dbReference type="GO" id="GO:0046872">
    <property type="term" value="F:metal ion binding"/>
    <property type="evidence" value="ECO:0007669"/>
    <property type="project" value="UniProtKB-KW"/>
</dbReference>
<evidence type="ECO:0000256" key="1">
    <source>
        <dbReference type="ARBA" id="ARBA00008056"/>
    </source>
</evidence>
<evidence type="ECO:0000259" key="5">
    <source>
        <dbReference type="PROSITE" id="PS51471"/>
    </source>
</evidence>
<evidence type="ECO:0000313" key="6">
    <source>
        <dbReference type="EMBL" id="GMH19428.1"/>
    </source>
</evidence>
<keyword evidence="2 4" id="KW-0479">Metal-binding</keyword>
<keyword evidence="4" id="KW-0560">Oxidoreductase</keyword>
<dbReference type="InterPro" id="IPR050295">
    <property type="entry name" value="Plant_2OG-oxidoreductases"/>
</dbReference>
<evidence type="ECO:0000256" key="3">
    <source>
        <dbReference type="ARBA" id="ARBA00023004"/>
    </source>
</evidence>
<dbReference type="AlphaFoldDB" id="A0AAD3SWI4"/>
<evidence type="ECO:0000256" key="2">
    <source>
        <dbReference type="ARBA" id="ARBA00022723"/>
    </source>
</evidence>
<organism evidence="6 7">
    <name type="scientific">Nepenthes gracilis</name>
    <name type="common">Slender pitcher plant</name>
    <dbReference type="NCBI Taxonomy" id="150966"/>
    <lineage>
        <taxon>Eukaryota</taxon>
        <taxon>Viridiplantae</taxon>
        <taxon>Streptophyta</taxon>
        <taxon>Embryophyta</taxon>
        <taxon>Tracheophyta</taxon>
        <taxon>Spermatophyta</taxon>
        <taxon>Magnoliopsida</taxon>
        <taxon>eudicotyledons</taxon>
        <taxon>Gunneridae</taxon>
        <taxon>Pentapetalae</taxon>
        <taxon>Caryophyllales</taxon>
        <taxon>Nepenthaceae</taxon>
        <taxon>Nepenthes</taxon>
    </lineage>
</organism>
<dbReference type="Proteomes" id="UP001279734">
    <property type="component" value="Unassembled WGS sequence"/>
</dbReference>
<gene>
    <name evidence="6" type="ORF">Nepgr_021269</name>
</gene>
<keyword evidence="3 4" id="KW-0408">Iron</keyword>
<accession>A0AAD3SWI4</accession>
<dbReference type="PROSITE" id="PS51471">
    <property type="entry name" value="FE2OG_OXY"/>
    <property type="match status" value="1"/>
</dbReference>
<keyword evidence="7" id="KW-1185">Reference proteome</keyword>
<dbReference type="FunFam" id="2.60.120.330:FF:000079">
    <property type="entry name" value="Protein SRG1"/>
    <property type="match status" value="1"/>
</dbReference>
<dbReference type="InterPro" id="IPR005123">
    <property type="entry name" value="Oxoglu/Fe-dep_dioxygenase_dom"/>
</dbReference>
<dbReference type="SUPFAM" id="SSF51197">
    <property type="entry name" value="Clavaminate synthase-like"/>
    <property type="match status" value="1"/>
</dbReference>
<reference evidence="6" key="1">
    <citation type="submission" date="2023-05" db="EMBL/GenBank/DDBJ databases">
        <title>Nepenthes gracilis genome sequencing.</title>
        <authorList>
            <person name="Fukushima K."/>
        </authorList>
    </citation>
    <scope>NUCLEOTIDE SEQUENCE</scope>
    <source>
        <strain evidence="6">SING2019-196</strain>
    </source>
</reference>
<protein>
    <recommendedName>
        <fullName evidence="5">Fe2OG dioxygenase domain-containing protein</fullName>
    </recommendedName>
</protein>
<name>A0AAD3SWI4_NEPGR</name>
<dbReference type="PANTHER" id="PTHR47991">
    <property type="entry name" value="OXOGLUTARATE/IRON-DEPENDENT DIOXYGENASE"/>
    <property type="match status" value="1"/>
</dbReference>
<comment type="caution">
    <text evidence="6">The sequence shown here is derived from an EMBL/GenBank/DDBJ whole genome shotgun (WGS) entry which is preliminary data.</text>
</comment>
<proteinExistence type="inferred from homology"/>
<dbReference type="InterPro" id="IPR026992">
    <property type="entry name" value="DIOX_N"/>
</dbReference>
<dbReference type="GO" id="GO:0016491">
    <property type="term" value="F:oxidoreductase activity"/>
    <property type="evidence" value="ECO:0007669"/>
    <property type="project" value="UniProtKB-KW"/>
</dbReference>